<sequence>MRIWSIHPKYLDTKGLVALWRETLLARKVLNGKTKGYTNHPQLERFKHTNNPLKYIDKYLEFVFDEANKRGYHFDETKFIPRDEHLTLTVNKEQMQYELKHLLVKLNFREPKLYKQVSLVKQPAPHPLFKVIDGQIENWEVVKSI</sequence>
<dbReference type="InterPro" id="IPR004260">
    <property type="entry name" value="Pyr-dimer_DNA_glycosylase"/>
</dbReference>
<protein>
    <recommendedName>
        <fullName evidence="3">DNA lyase</fullName>
    </recommendedName>
</protein>
<dbReference type="RefSeq" id="WP_200464573.1">
    <property type="nucleotide sequence ID" value="NZ_JAENRR010000015.1"/>
</dbReference>
<evidence type="ECO:0000313" key="1">
    <source>
        <dbReference type="EMBL" id="MBK3517343.1"/>
    </source>
</evidence>
<dbReference type="Proteomes" id="UP000605676">
    <property type="component" value="Unassembled WGS sequence"/>
</dbReference>
<dbReference type="SUPFAM" id="SSF47077">
    <property type="entry name" value="T4 endonuclease V"/>
    <property type="match status" value="1"/>
</dbReference>
<evidence type="ECO:0000313" key="2">
    <source>
        <dbReference type="Proteomes" id="UP000605676"/>
    </source>
</evidence>
<name>A0ABS1HI48_9BACT</name>
<reference evidence="1 2" key="1">
    <citation type="submission" date="2021-01" db="EMBL/GenBank/DDBJ databases">
        <title>Carboxyliciviraga sp.nov., isolated from coastal sediments.</title>
        <authorList>
            <person name="Lu D."/>
            <person name="Zhang T."/>
        </authorList>
    </citation>
    <scope>NUCLEOTIDE SEQUENCE [LARGE SCALE GENOMIC DNA]</scope>
    <source>
        <strain evidence="1 2">N1Y132</strain>
    </source>
</reference>
<organism evidence="1 2">
    <name type="scientific">Carboxylicivirga marina</name>
    <dbReference type="NCBI Taxonomy" id="2800988"/>
    <lineage>
        <taxon>Bacteria</taxon>
        <taxon>Pseudomonadati</taxon>
        <taxon>Bacteroidota</taxon>
        <taxon>Bacteroidia</taxon>
        <taxon>Marinilabiliales</taxon>
        <taxon>Marinilabiliaceae</taxon>
        <taxon>Carboxylicivirga</taxon>
    </lineage>
</organism>
<accession>A0ABS1HI48</accession>
<comment type="caution">
    <text evidence="1">The sequence shown here is derived from an EMBL/GenBank/DDBJ whole genome shotgun (WGS) entry which is preliminary data.</text>
</comment>
<dbReference type="Pfam" id="PF03013">
    <property type="entry name" value="Pyr_excise"/>
    <property type="match status" value="1"/>
</dbReference>
<evidence type="ECO:0008006" key="3">
    <source>
        <dbReference type="Google" id="ProtNLM"/>
    </source>
</evidence>
<dbReference type="EMBL" id="JAENRR010000015">
    <property type="protein sequence ID" value="MBK3517343.1"/>
    <property type="molecule type" value="Genomic_DNA"/>
</dbReference>
<gene>
    <name evidence="1" type="ORF">JIV24_08325</name>
</gene>
<keyword evidence="2" id="KW-1185">Reference proteome</keyword>
<proteinExistence type="predicted"/>